<comment type="caution">
    <text evidence="5">The sequence shown here is derived from an EMBL/GenBank/DDBJ whole genome shotgun (WGS) entry which is preliminary data.</text>
</comment>
<dbReference type="EMBL" id="BAABFC010000007">
    <property type="protein sequence ID" value="GAA4496001.1"/>
    <property type="molecule type" value="Genomic_DNA"/>
</dbReference>
<dbReference type="PANTHER" id="PTHR23321:SF26">
    <property type="entry name" value="SMALL RIBOSOMAL SUBUNIT PROTEIN US15M"/>
    <property type="match status" value="1"/>
</dbReference>
<dbReference type="NCBIfam" id="TIGR00952">
    <property type="entry name" value="S15_bact"/>
    <property type="match status" value="1"/>
</dbReference>
<evidence type="ECO:0000256" key="1">
    <source>
        <dbReference type="ARBA" id="ARBA00022980"/>
    </source>
</evidence>
<accession>A0ABP8Q3F3</accession>
<comment type="function">
    <text evidence="3">Forms an intersubunit bridge (bridge B4) with the 23S rRNA of the 50S subunit in the ribosome.</text>
</comment>
<proteinExistence type="inferred from homology"/>
<sequence>MSLNAETKAQIVAEHARGANDTGSPEVQVALLTAQINHLQGHFSEHSKDHHGRRGLLRMVSQRRKLLDYLKRKDEARYVALIQKLGLRR</sequence>
<evidence type="ECO:0000313" key="5">
    <source>
        <dbReference type="EMBL" id="GAA4496001.1"/>
    </source>
</evidence>
<keyword evidence="1 3" id="KW-0689">Ribosomal protein</keyword>
<dbReference type="Gene3D" id="1.10.287.10">
    <property type="entry name" value="S15/NS1, RNA-binding"/>
    <property type="match status" value="1"/>
</dbReference>
<reference evidence="6" key="1">
    <citation type="journal article" date="2019" name="Int. J. Syst. Evol. Microbiol.">
        <title>The Global Catalogue of Microorganisms (GCM) 10K type strain sequencing project: providing services to taxonomists for standard genome sequencing and annotation.</title>
        <authorList>
            <consortium name="The Broad Institute Genomics Platform"/>
            <consortium name="The Broad Institute Genome Sequencing Center for Infectious Disease"/>
            <person name="Wu L."/>
            <person name="Ma J."/>
        </authorList>
    </citation>
    <scope>NUCLEOTIDE SEQUENCE [LARGE SCALE GENOMIC DNA]</scope>
    <source>
        <strain evidence="6">JCM 32226</strain>
    </source>
</reference>
<dbReference type="InterPro" id="IPR009068">
    <property type="entry name" value="uS15_NS1_RNA-bd_sf"/>
</dbReference>
<dbReference type="Proteomes" id="UP001501321">
    <property type="component" value="Unassembled WGS sequence"/>
</dbReference>
<evidence type="ECO:0000313" key="6">
    <source>
        <dbReference type="Proteomes" id="UP001501321"/>
    </source>
</evidence>
<dbReference type="HAMAP" id="MF_01343_B">
    <property type="entry name" value="Ribosomal_uS15_B"/>
    <property type="match status" value="1"/>
</dbReference>
<evidence type="ECO:0000256" key="4">
    <source>
        <dbReference type="RuleBase" id="RU003919"/>
    </source>
</evidence>
<protein>
    <recommendedName>
        <fullName evidence="3">Small ribosomal subunit protein uS15</fullName>
    </recommendedName>
</protein>
<dbReference type="SUPFAM" id="SSF47060">
    <property type="entry name" value="S15/NS1 RNA-binding domain"/>
    <property type="match status" value="1"/>
</dbReference>
<dbReference type="CDD" id="cd00353">
    <property type="entry name" value="Ribosomal_S15p_S13e"/>
    <property type="match status" value="1"/>
</dbReference>
<dbReference type="GO" id="GO:0005840">
    <property type="term" value="C:ribosome"/>
    <property type="evidence" value="ECO:0007669"/>
    <property type="project" value="UniProtKB-KW"/>
</dbReference>
<dbReference type="PANTHER" id="PTHR23321">
    <property type="entry name" value="RIBOSOMAL PROTEIN S15, BACTERIAL AND ORGANELLAR"/>
    <property type="match status" value="1"/>
</dbReference>
<comment type="subunit">
    <text evidence="3">Part of the 30S ribosomal subunit. Forms a bridge to the 50S subunit in the 70S ribosome, contacting the 23S rRNA.</text>
</comment>
<dbReference type="RefSeq" id="WP_345010737.1">
    <property type="nucleotide sequence ID" value="NZ_BAABFC010000007.1"/>
</dbReference>
<organism evidence="5 6">
    <name type="scientific">Pseudaeromonas paramecii</name>
    <dbReference type="NCBI Taxonomy" id="2138166"/>
    <lineage>
        <taxon>Bacteria</taxon>
        <taxon>Pseudomonadati</taxon>
        <taxon>Pseudomonadota</taxon>
        <taxon>Gammaproteobacteria</taxon>
        <taxon>Aeromonadales</taxon>
        <taxon>Aeromonadaceae</taxon>
        <taxon>Pseudaeromonas</taxon>
    </lineage>
</organism>
<dbReference type="InterPro" id="IPR000589">
    <property type="entry name" value="Ribosomal_uS15"/>
</dbReference>
<dbReference type="InterPro" id="IPR005290">
    <property type="entry name" value="Ribosomal_uS15_bac-type"/>
</dbReference>
<keyword evidence="3" id="KW-0694">RNA-binding</keyword>
<comment type="function">
    <text evidence="3">One of the primary rRNA binding proteins, it binds directly to 16S rRNA where it helps nucleate assembly of the platform of the 30S subunit by binding and bridging several RNA helices of the 16S rRNA.</text>
</comment>
<dbReference type="Gene3D" id="6.10.250.3130">
    <property type="match status" value="1"/>
</dbReference>
<keyword evidence="6" id="KW-1185">Reference proteome</keyword>
<keyword evidence="2 3" id="KW-0687">Ribonucleoprotein</keyword>
<name>A0ABP8Q3F3_9GAMM</name>
<keyword evidence="3" id="KW-0699">rRNA-binding</keyword>
<dbReference type="Pfam" id="PF00312">
    <property type="entry name" value="Ribosomal_S15"/>
    <property type="match status" value="1"/>
</dbReference>
<evidence type="ECO:0000256" key="3">
    <source>
        <dbReference type="HAMAP-Rule" id="MF_01343"/>
    </source>
</evidence>
<gene>
    <name evidence="3 5" type="primary">rpsO</name>
    <name evidence="5" type="ORF">GCM10023095_10240</name>
</gene>
<evidence type="ECO:0000256" key="2">
    <source>
        <dbReference type="ARBA" id="ARBA00023274"/>
    </source>
</evidence>
<comment type="similarity">
    <text evidence="3 4">Belongs to the universal ribosomal protein uS15 family.</text>
</comment>
<dbReference type="SMART" id="SM01387">
    <property type="entry name" value="Ribosomal_S15"/>
    <property type="match status" value="1"/>
</dbReference>